<evidence type="ECO:0000313" key="2">
    <source>
        <dbReference type="Proteomes" id="UP000712600"/>
    </source>
</evidence>
<dbReference type="EMBL" id="QGKX02000004">
    <property type="protein sequence ID" value="KAF3603752.1"/>
    <property type="molecule type" value="Genomic_DNA"/>
</dbReference>
<evidence type="ECO:0000313" key="1">
    <source>
        <dbReference type="EMBL" id="KAF3603752.1"/>
    </source>
</evidence>
<gene>
    <name evidence="1" type="ORF">F2Q69_00034890</name>
</gene>
<accession>A0A8S9SNS3</accession>
<comment type="caution">
    <text evidence="1">The sequence shown here is derived from an EMBL/GenBank/DDBJ whole genome shotgun (WGS) entry which is preliminary data.</text>
</comment>
<sequence length="143" mass="15870">MVNTNKAPELSERDEWWSISEDIYMDQHVTHPPSSTTTGHCHWRRATVAGESPLESTGAISTLFINRDYVRGRGLRDVWASDATLIVRARVQTSGLAILLVRACGAETFVPWTLLERAGASCVFMLELNFHSGSSIYSSELAE</sequence>
<organism evidence="1 2">
    <name type="scientific">Brassica cretica</name>
    <name type="common">Mustard</name>
    <dbReference type="NCBI Taxonomy" id="69181"/>
    <lineage>
        <taxon>Eukaryota</taxon>
        <taxon>Viridiplantae</taxon>
        <taxon>Streptophyta</taxon>
        <taxon>Embryophyta</taxon>
        <taxon>Tracheophyta</taxon>
        <taxon>Spermatophyta</taxon>
        <taxon>Magnoliopsida</taxon>
        <taxon>eudicotyledons</taxon>
        <taxon>Gunneridae</taxon>
        <taxon>Pentapetalae</taxon>
        <taxon>rosids</taxon>
        <taxon>malvids</taxon>
        <taxon>Brassicales</taxon>
        <taxon>Brassicaceae</taxon>
        <taxon>Brassiceae</taxon>
        <taxon>Brassica</taxon>
    </lineage>
</organism>
<name>A0A8S9SNS3_BRACR</name>
<reference evidence="1" key="1">
    <citation type="submission" date="2019-12" db="EMBL/GenBank/DDBJ databases">
        <title>Genome sequencing and annotation of Brassica cretica.</title>
        <authorList>
            <person name="Studholme D.J."/>
            <person name="Sarris P."/>
        </authorList>
    </citation>
    <scope>NUCLEOTIDE SEQUENCE</scope>
    <source>
        <strain evidence="1">PFS-109/04</strain>
        <tissue evidence="1">Leaf</tissue>
    </source>
</reference>
<proteinExistence type="predicted"/>
<dbReference type="Proteomes" id="UP000712600">
    <property type="component" value="Unassembled WGS sequence"/>
</dbReference>
<protein>
    <submittedName>
        <fullName evidence="1">Uncharacterized protein</fullName>
    </submittedName>
</protein>
<dbReference type="AlphaFoldDB" id="A0A8S9SNS3"/>